<organism evidence="2 3">
    <name type="scientific">Mucilaginibacter psychrotolerans</name>
    <dbReference type="NCBI Taxonomy" id="1524096"/>
    <lineage>
        <taxon>Bacteria</taxon>
        <taxon>Pseudomonadati</taxon>
        <taxon>Bacteroidota</taxon>
        <taxon>Sphingobacteriia</taxon>
        <taxon>Sphingobacteriales</taxon>
        <taxon>Sphingobacteriaceae</taxon>
        <taxon>Mucilaginibacter</taxon>
    </lineage>
</organism>
<dbReference type="Pfam" id="PF20125">
    <property type="entry name" value="DUF6515"/>
    <property type="match status" value="1"/>
</dbReference>
<dbReference type="EMBL" id="SOZE01000002">
    <property type="protein sequence ID" value="TFF40366.1"/>
    <property type="molecule type" value="Genomic_DNA"/>
</dbReference>
<evidence type="ECO:0000313" key="2">
    <source>
        <dbReference type="EMBL" id="TFF40366.1"/>
    </source>
</evidence>
<proteinExistence type="predicted"/>
<evidence type="ECO:0000256" key="1">
    <source>
        <dbReference type="SAM" id="MobiDB-lite"/>
    </source>
</evidence>
<comment type="caution">
    <text evidence="2">The sequence shown here is derived from an EMBL/GenBank/DDBJ whole genome shotgun (WGS) entry which is preliminary data.</text>
</comment>
<reference evidence="2 3" key="1">
    <citation type="journal article" date="2017" name="Int. J. Syst. Evol. Microbiol.">
        <title>Mucilaginibacterpsychrotolerans sp. nov., isolated from peatlands.</title>
        <authorList>
            <person name="Deng Y."/>
            <person name="Shen L."/>
            <person name="Xu B."/>
            <person name="Liu Y."/>
            <person name="Gu Z."/>
            <person name="Liu H."/>
            <person name="Zhou Y."/>
        </authorList>
    </citation>
    <scope>NUCLEOTIDE SEQUENCE [LARGE SCALE GENOMIC DNA]</scope>
    <source>
        <strain evidence="2 3">NH7-4</strain>
    </source>
</reference>
<name>A0A4Y8SPR9_9SPHI</name>
<evidence type="ECO:0000313" key="3">
    <source>
        <dbReference type="Proteomes" id="UP000297540"/>
    </source>
</evidence>
<protein>
    <submittedName>
        <fullName evidence="2">Uncharacterized protein</fullName>
    </submittedName>
</protein>
<dbReference type="InterPro" id="IPR045398">
    <property type="entry name" value="DUF6515"/>
</dbReference>
<gene>
    <name evidence="2" type="ORF">E2R66_03715</name>
</gene>
<feature type="compositionally biased region" description="Polar residues" evidence="1">
    <location>
        <begin position="17"/>
        <end position="32"/>
    </location>
</feature>
<sequence>MAPQRGGYSQGGGFNRSPRTNSFGGFNRPNNTGSFNRGGFNRPGGNYGYRGGSYNRGGFSGYRGGGINRGVYAYRGGTYRDGVYRGGTWGRAYYGPRYFNRGYYNYRGYYNSYYFPRIGFSIGVLPFGYYPFYWGDYQYYYSDGLYYRQFDNQYTVVEPPVGAQVNALPSGAEAITINGEQYYEANGVYYRAVTRDDGTHVYEVAGKDGELNTAGGQDDQSYSAGDDAPLKIGDVVDQLPQDCRKIKVNGEKLYVAPDGTYFQEALDEDNNTVYKVVGLPSDDDAASGQ</sequence>
<dbReference type="Proteomes" id="UP000297540">
    <property type="component" value="Unassembled WGS sequence"/>
</dbReference>
<dbReference type="AlphaFoldDB" id="A0A4Y8SPR9"/>
<accession>A0A4Y8SPR9</accession>
<feature type="region of interest" description="Disordered" evidence="1">
    <location>
        <begin position="1"/>
        <end position="39"/>
    </location>
</feature>
<keyword evidence="3" id="KW-1185">Reference proteome</keyword>